<proteinExistence type="predicted"/>
<name>A0A392UQG4_9FABA</name>
<accession>A0A392UQG4</accession>
<reference evidence="1 2" key="1">
    <citation type="journal article" date="2018" name="Front. Plant Sci.">
        <title>Red Clover (Trifolium pratense) and Zigzag Clover (T. medium) - A Picture of Genomic Similarities and Differences.</title>
        <authorList>
            <person name="Dluhosova J."/>
            <person name="Istvanek J."/>
            <person name="Nedelnik J."/>
            <person name="Repkova J."/>
        </authorList>
    </citation>
    <scope>NUCLEOTIDE SEQUENCE [LARGE SCALE GENOMIC DNA]</scope>
    <source>
        <strain evidence="2">cv. 10/8</strain>
        <tissue evidence="1">Leaf</tissue>
    </source>
</reference>
<evidence type="ECO:0000313" key="1">
    <source>
        <dbReference type="EMBL" id="MCI75899.1"/>
    </source>
</evidence>
<dbReference type="EMBL" id="LXQA010893575">
    <property type="protein sequence ID" value="MCI75899.1"/>
    <property type="molecule type" value="Genomic_DNA"/>
</dbReference>
<comment type="caution">
    <text evidence="1">The sequence shown here is derived from an EMBL/GenBank/DDBJ whole genome shotgun (WGS) entry which is preliminary data.</text>
</comment>
<dbReference type="Proteomes" id="UP000265520">
    <property type="component" value="Unassembled WGS sequence"/>
</dbReference>
<keyword evidence="2" id="KW-1185">Reference proteome</keyword>
<evidence type="ECO:0000313" key="2">
    <source>
        <dbReference type="Proteomes" id="UP000265520"/>
    </source>
</evidence>
<organism evidence="1 2">
    <name type="scientific">Trifolium medium</name>
    <dbReference type="NCBI Taxonomy" id="97028"/>
    <lineage>
        <taxon>Eukaryota</taxon>
        <taxon>Viridiplantae</taxon>
        <taxon>Streptophyta</taxon>
        <taxon>Embryophyta</taxon>
        <taxon>Tracheophyta</taxon>
        <taxon>Spermatophyta</taxon>
        <taxon>Magnoliopsida</taxon>
        <taxon>eudicotyledons</taxon>
        <taxon>Gunneridae</taxon>
        <taxon>Pentapetalae</taxon>
        <taxon>rosids</taxon>
        <taxon>fabids</taxon>
        <taxon>Fabales</taxon>
        <taxon>Fabaceae</taxon>
        <taxon>Papilionoideae</taxon>
        <taxon>50 kb inversion clade</taxon>
        <taxon>NPAAA clade</taxon>
        <taxon>Hologalegina</taxon>
        <taxon>IRL clade</taxon>
        <taxon>Trifolieae</taxon>
        <taxon>Trifolium</taxon>
    </lineage>
</organism>
<dbReference type="AlphaFoldDB" id="A0A392UQG4"/>
<protein>
    <submittedName>
        <fullName evidence="1">Uncharacterized protein</fullName>
    </submittedName>
</protein>
<sequence>MSGGVFGSCCLLQFRWIAGGRVVFGSYTFCYGSVCGDGGCNGSVMRWQWLRRICVGVVMAVAMDLSWR</sequence>